<reference evidence="4 5" key="1">
    <citation type="submission" date="2018-01" db="EMBL/GenBank/DDBJ databases">
        <title>The complete genome sequence of Chromatium okenii LaCa, a purple sulfur bacterium with a turbulent life.</title>
        <authorList>
            <person name="Luedin S.M."/>
            <person name="Liechti N."/>
            <person name="Storelli N."/>
            <person name="Danza F."/>
            <person name="Wittwer M."/>
            <person name="Pothier J.F."/>
            <person name="Tonolla M.A."/>
        </authorList>
    </citation>
    <scope>NUCLEOTIDE SEQUENCE [LARGE SCALE GENOMIC DNA]</scope>
    <source>
        <strain evidence="4 5">LaCa</strain>
    </source>
</reference>
<comment type="caution">
    <text evidence="4">The sequence shown here is derived from an EMBL/GenBank/DDBJ whole genome shotgun (WGS) entry which is preliminary data.</text>
</comment>
<accession>A0A2S7XNX3</accession>
<dbReference type="RefSeq" id="WP_105074459.1">
    <property type="nucleotide sequence ID" value="NZ_PPGH01000037.1"/>
</dbReference>
<dbReference type="Proteomes" id="UP000239936">
    <property type="component" value="Unassembled WGS sequence"/>
</dbReference>
<name>A0A2S7XNX3_9GAMM</name>
<dbReference type="PANTHER" id="PTHR43228:SF1">
    <property type="entry name" value="TWO-COMPONENT RESPONSE REGULATOR ARR22"/>
    <property type="match status" value="1"/>
</dbReference>
<dbReference type="SMART" id="SM00028">
    <property type="entry name" value="TPR"/>
    <property type="match status" value="6"/>
</dbReference>
<evidence type="ECO:0000313" key="5">
    <source>
        <dbReference type="Proteomes" id="UP000239936"/>
    </source>
</evidence>
<evidence type="ECO:0000313" key="4">
    <source>
        <dbReference type="EMBL" id="PQJ95430.1"/>
    </source>
</evidence>
<dbReference type="GO" id="GO:0000160">
    <property type="term" value="P:phosphorelay signal transduction system"/>
    <property type="evidence" value="ECO:0007669"/>
    <property type="project" value="InterPro"/>
</dbReference>
<dbReference type="InterPro" id="IPR011006">
    <property type="entry name" value="CheY-like_superfamily"/>
</dbReference>
<evidence type="ECO:0000259" key="3">
    <source>
        <dbReference type="PROSITE" id="PS50110"/>
    </source>
</evidence>
<dbReference type="Gene3D" id="3.40.50.2300">
    <property type="match status" value="1"/>
</dbReference>
<keyword evidence="1" id="KW-0597">Phosphoprotein</keyword>
<dbReference type="PROSITE" id="PS50110">
    <property type="entry name" value="RESPONSE_REGULATORY"/>
    <property type="match status" value="1"/>
</dbReference>
<feature type="domain" description="Response regulatory" evidence="3">
    <location>
        <begin position="9"/>
        <end position="128"/>
    </location>
</feature>
<dbReference type="Pfam" id="PF00072">
    <property type="entry name" value="Response_reg"/>
    <property type="match status" value="1"/>
</dbReference>
<dbReference type="EMBL" id="PPGH01000037">
    <property type="protein sequence ID" value="PQJ95430.1"/>
    <property type="molecule type" value="Genomic_DNA"/>
</dbReference>
<evidence type="ECO:0000256" key="2">
    <source>
        <dbReference type="PROSITE-ProRule" id="PRU00339"/>
    </source>
</evidence>
<dbReference type="SUPFAM" id="SSF52172">
    <property type="entry name" value="CheY-like"/>
    <property type="match status" value="1"/>
</dbReference>
<proteinExistence type="predicted"/>
<sequence>MTDEFTNKKFLIIDDFSDVRSAIRSILRSLEVTQIDQARDGNDAIAQMTGKRYDVVLCDYNLGPGKDGQQVLEEARHNLLLNIDSIFIMITAENTRDMVMSAVEYSPDSYLSKPFTKEILQRRLDKLFERKADLKKVSKAMIVKDYNTAIAELDALIATDPKNLPDLLKLKTEICMTANRYDDAMVIFEKVLHEHEVSWARLGIGKVLYWKKKHQQALEMFQQLIELDPNLVTAYDWLAKTQAELKQFDAAEQTLHAAVKISPRALKRQQQLGDLALSNGHPEQAETAFTRAVTLARNSALNHPSLLAGLARSKSSNNKHIEALKLIGEITKSFPNQPEAVFYKATATAAVKQNQGDSVAAAAALQSAEQVISQCGELANSKLGLELAKTYAQLGDHDKATALIQSVIANNHDDEEFLMVLVQVCREAGFEYDAETAIREIQQGVVKTNNTGVYLIKQGKFDEAIHLLHEAADEMPGNKTINLNAAKAMIIKMEKFGASMEDILTVRRYVERVQTLAPQDWRLHEVVSRLKNISPTA</sequence>
<dbReference type="CDD" id="cd17589">
    <property type="entry name" value="REC_TPR"/>
    <property type="match status" value="1"/>
</dbReference>
<dbReference type="Pfam" id="PF14559">
    <property type="entry name" value="TPR_19"/>
    <property type="match status" value="2"/>
</dbReference>
<dbReference type="AlphaFoldDB" id="A0A2S7XNX3"/>
<dbReference type="PANTHER" id="PTHR43228">
    <property type="entry name" value="TWO-COMPONENT RESPONSE REGULATOR"/>
    <property type="match status" value="1"/>
</dbReference>
<dbReference type="SUPFAM" id="SSF48452">
    <property type="entry name" value="TPR-like"/>
    <property type="match status" value="2"/>
</dbReference>
<feature type="modified residue" description="4-aspartylphosphate" evidence="1">
    <location>
        <position position="59"/>
    </location>
</feature>
<dbReference type="InterPro" id="IPR052048">
    <property type="entry name" value="ST_Response_Regulator"/>
</dbReference>
<dbReference type="InterPro" id="IPR011990">
    <property type="entry name" value="TPR-like_helical_dom_sf"/>
</dbReference>
<dbReference type="InterPro" id="IPR001789">
    <property type="entry name" value="Sig_transdc_resp-reg_receiver"/>
</dbReference>
<feature type="repeat" description="TPR" evidence="2">
    <location>
        <begin position="198"/>
        <end position="231"/>
    </location>
</feature>
<dbReference type="PROSITE" id="PS50005">
    <property type="entry name" value="TPR"/>
    <property type="match status" value="1"/>
</dbReference>
<dbReference type="Gene3D" id="1.25.40.10">
    <property type="entry name" value="Tetratricopeptide repeat domain"/>
    <property type="match status" value="1"/>
</dbReference>
<protein>
    <submittedName>
        <fullName evidence="4">Response regulator</fullName>
    </submittedName>
</protein>
<organism evidence="4 5">
    <name type="scientific">Chromatium okenii</name>
    <dbReference type="NCBI Taxonomy" id="61644"/>
    <lineage>
        <taxon>Bacteria</taxon>
        <taxon>Pseudomonadati</taxon>
        <taxon>Pseudomonadota</taxon>
        <taxon>Gammaproteobacteria</taxon>
        <taxon>Chromatiales</taxon>
        <taxon>Chromatiaceae</taxon>
        <taxon>Chromatium</taxon>
    </lineage>
</organism>
<dbReference type="OrthoDB" id="7298659at2"/>
<dbReference type="Pfam" id="PF13181">
    <property type="entry name" value="TPR_8"/>
    <property type="match status" value="1"/>
</dbReference>
<evidence type="ECO:0000256" key="1">
    <source>
        <dbReference type="PROSITE-ProRule" id="PRU00169"/>
    </source>
</evidence>
<dbReference type="SMART" id="SM00448">
    <property type="entry name" value="REC"/>
    <property type="match status" value="1"/>
</dbReference>
<dbReference type="InterPro" id="IPR019734">
    <property type="entry name" value="TPR_rpt"/>
</dbReference>
<keyword evidence="5" id="KW-1185">Reference proteome</keyword>
<gene>
    <name evidence="4" type="ORF">CXB77_14570</name>
</gene>
<keyword evidence="2" id="KW-0802">TPR repeat</keyword>